<dbReference type="OrthoDB" id="406505at2759"/>
<organism evidence="7 8">
    <name type="scientific">Actinidia chinensis var. chinensis</name>
    <name type="common">Chinese soft-hair kiwi</name>
    <dbReference type="NCBI Taxonomy" id="1590841"/>
    <lineage>
        <taxon>Eukaryota</taxon>
        <taxon>Viridiplantae</taxon>
        <taxon>Streptophyta</taxon>
        <taxon>Embryophyta</taxon>
        <taxon>Tracheophyta</taxon>
        <taxon>Spermatophyta</taxon>
        <taxon>Magnoliopsida</taxon>
        <taxon>eudicotyledons</taxon>
        <taxon>Gunneridae</taxon>
        <taxon>Pentapetalae</taxon>
        <taxon>asterids</taxon>
        <taxon>Ericales</taxon>
        <taxon>Actinidiaceae</taxon>
        <taxon>Actinidia</taxon>
    </lineage>
</organism>
<proteinExistence type="inferred from homology"/>
<reference evidence="8" key="2">
    <citation type="journal article" date="2018" name="BMC Genomics">
        <title>A manually annotated Actinidia chinensis var. chinensis (kiwifruit) genome highlights the challenges associated with draft genomes and gene prediction in plants.</title>
        <authorList>
            <person name="Pilkington S.M."/>
            <person name="Crowhurst R."/>
            <person name="Hilario E."/>
            <person name="Nardozza S."/>
            <person name="Fraser L."/>
            <person name="Peng Y."/>
            <person name="Gunaseelan K."/>
            <person name="Simpson R."/>
            <person name="Tahir J."/>
            <person name="Deroles S.C."/>
            <person name="Templeton K."/>
            <person name="Luo Z."/>
            <person name="Davy M."/>
            <person name="Cheng C."/>
            <person name="McNeilage M."/>
            <person name="Scaglione D."/>
            <person name="Liu Y."/>
            <person name="Zhang Q."/>
            <person name="Datson P."/>
            <person name="De Silva N."/>
            <person name="Gardiner S.E."/>
            <person name="Bassett H."/>
            <person name="Chagne D."/>
            <person name="McCallum J."/>
            <person name="Dzierzon H."/>
            <person name="Deng C."/>
            <person name="Wang Y.Y."/>
            <person name="Barron L."/>
            <person name="Manako K."/>
            <person name="Bowen J."/>
            <person name="Foster T.M."/>
            <person name="Erridge Z.A."/>
            <person name="Tiffin H."/>
            <person name="Waite C.N."/>
            <person name="Davies K.M."/>
            <person name="Grierson E.P."/>
            <person name="Laing W.A."/>
            <person name="Kirk R."/>
            <person name="Chen X."/>
            <person name="Wood M."/>
            <person name="Montefiori M."/>
            <person name="Brummell D.A."/>
            <person name="Schwinn K.E."/>
            <person name="Catanach A."/>
            <person name="Fullerton C."/>
            <person name="Li D."/>
            <person name="Meiyalaghan S."/>
            <person name="Nieuwenhuizen N."/>
            <person name="Read N."/>
            <person name="Prakash R."/>
            <person name="Hunter D."/>
            <person name="Zhang H."/>
            <person name="McKenzie M."/>
            <person name="Knabel M."/>
            <person name="Harris A."/>
            <person name="Allan A.C."/>
            <person name="Gleave A."/>
            <person name="Chen A."/>
            <person name="Janssen B.J."/>
            <person name="Plunkett B."/>
            <person name="Ampomah-Dwamena C."/>
            <person name="Voogd C."/>
            <person name="Leif D."/>
            <person name="Lafferty D."/>
            <person name="Souleyre E.J.F."/>
            <person name="Varkonyi-Gasic E."/>
            <person name="Gambi F."/>
            <person name="Hanley J."/>
            <person name="Yao J.L."/>
            <person name="Cheung J."/>
            <person name="David K.M."/>
            <person name="Warren B."/>
            <person name="Marsh K."/>
            <person name="Snowden K.C."/>
            <person name="Lin-Wang K."/>
            <person name="Brian L."/>
            <person name="Martinez-Sanchez M."/>
            <person name="Wang M."/>
            <person name="Ileperuma N."/>
            <person name="Macnee N."/>
            <person name="Campin R."/>
            <person name="McAtee P."/>
            <person name="Drummond R.S.M."/>
            <person name="Espley R.V."/>
            <person name="Ireland H.S."/>
            <person name="Wu R."/>
            <person name="Atkinson R.G."/>
            <person name="Karunairetnam S."/>
            <person name="Bulley S."/>
            <person name="Chunkath S."/>
            <person name="Hanley Z."/>
            <person name="Storey R."/>
            <person name="Thrimawithana A.H."/>
            <person name="Thomson S."/>
            <person name="David C."/>
            <person name="Testolin R."/>
            <person name="Huang H."/>
            <person name="Hellens R.P."/>
            <person name="Schaffer R.J."/>
        </authorList>
    </citation>
    <scope>NUCLEOTIDE SEQUENCE [LARGE SCALE GENOMIC DNA]</scope>
    <source>
        <strain evidence="8">cv. Red5</strain>
    </source>
</reference>
<dbReference type="AlphaFoldDB" id="A0A2R6PEY1"/>
<evidence type="ECO:0000256" key="3">
    <source>
        <dbReference type="ARBA" id="ARBA00022525"/>
    </source>
</evidence>
<evidence type="ECO:0000256" key="6">
    <source>
        <dbReference type="SAM" id="SignalP"/>
    </source>
</evidence>
<feature type="compositionally biased region" description="Polar residues" evidence="5">
    <location>
        <begin position="95"/>
        <end position="108"/>
    </location>
</feature>
<dbReference type="PANTHER" id="PTHR33191">
    <property type="entry name" value="RIPENING-RELATED PROTEIN 2-RELATED"/>
    <property type="match status" value="1"/>
</dbReference>
<feature type="region of interest" description="Disordered" evidence="5">
    <location>
        <begin position="91"/>
        <end position="122"/>
    </location>
</feature>
<keyword evidence="8" id="KW-1185">Reference proteome</keyword>
<dbReference type="GO" id="GO:0005576">
    <property type="term" value="C:extracellular region"/>
    <property type="evidence" value="ECO:0007669"/>
    <property type="project" value="UniProtKB-SubCell"/>
</dbReference>
<evidence type="ECO:0000256" key="2">
    <source>
        <dbReference type="ARBA" id="ARBA00005592"/>
    </source>
</evidence>
<dbReference type="STRING" id="1590841.A0A2R6PEY1"/>
<evidence type="ECO:0000256" key="4">
    <source>
        <dbReference type="ARBA" id="ARBA00022729"/>
    </source>
</evidence>
<dbReference type="InParanoid" id="A0A2R6PEY1"/>
<dbReference type="PANTHER" id="PTHR33191:SF9">
    <property type="entry name" value="RIPENING-RELATED PROTEIN 2-RELATED"/>
    <property type="match status" value="1"/>
</dbReference>
<dbReference type="InterPro" id="IPR039271">
    <property type="entry name" value="Kiwellin-like"/>
</dbReference>
<dbReference type="PROSITE" id="PS51257">
    <property type="entry name" value="PROKAR_LIPOPROTEIN"/>
    <property type="match status" value="1"/>
</dbReference>
<feature type="signal peptide" evidence="6">
    <location>
        <begin position="1"/>
        <end position="24"/>
    </location>
</feature>
<evidence type="ECO:0000256" key="5">
    <source>
        <dbReference type="SAM" id="MobiDB-lite"/>
    </source>
</evidence>
<gene>
    <name evidence="7" type="ORF">CEY00_Acc30144</name>
</gene>
<dbReference type="Pfam" id="PF24300">
    <property type="entry name" value="KWL1"/>
    <property type="match status" value="1"/>
</dbReference>
<keyword evidence="3" id="KW-0964">Secreted</keyword>
<dbReference type="Gene3D" id="2.40.40.10">
    <property type="entry name" value="RlpA-like domain"/>
    <property type="match status" value="1"/>
</dbReference>
<accession>A0A2R6PEY1</accession>
<comment type="subcellular location">
    <subcellularLocation>
        <location evidence="1">Secreted</location>
    </subcellularLocation>
</comment>
<reference evidence="7 8" key="1">
    <citation type="submission" date="2017-07" db="EMBL/GenBank/DDBJ databases">
        <title>An improved, manually edited Actinidia chinensis var. chinensis (kiwifruit) genome highlights the challenges associated with draft genomes and gene prediction in plants.</title>
        <authorList>
            <person name="Pilkington S."/>
            <person name="Crowhurst R."/>
            <person name="Hilario E."/>
            <person name="Nardozza S."/>
            <person name="Fraser L."/>
            <person name="Peng Y."/>
            <person name="Gunaseelan K."/>
            <person name="Simpson R."/>
            <person name="Tahir J."/>
            <person name="Deroles S."/>
            <person name="Templeton K."/>
            <person name="Luo Z."/>
            <person name="Davy M."/>
            <person name="Cheng C."/>
            <person name="Mcneilage M."/>
            <person name="Scaglione D."/>
            <person name="Liu Y."/>
            <person name="Zhang Q."/>
            <person name="Datson P."/>
            <person name="De Silva N."/>
            <person name="Gardiner S."/>
            <person name="Bassett H."/>
            <person name="Chagne D."/>
            <person name="Mccallum J."/>
            <person name="Dzierzon H."/>
            <person name="Deng C."/>
            <person name="Wang Y.-Y."/>
            <person name="Barron N."/>
            <person name="Manako K."/>
            <person name="Bowen J."/>
            <person name="Foster T."/>
            <person name="Erridge Z."/>
            <person name="Tiffin H."/>
            <person name="Waite C."/>
            <person name="Davies K."/>
            <person name="Grierson E."/>
            <person name="Laing W."/>
            <person name="Kirk R."/>
            <person name="Chen X."/>
            <person name="Wood M."/>
            <person name="Montefiori M."/>
            <person name="Brummell D."/>
            <person name="Schwinn K."/>
            <person name="Catanach A."/>
            <person name="Fullerton C."/>
            <person name="Li D."/>
            <person name="Meiyalaghan S."/>
            <person name="Nieuwenhuizen N."/>
            <person name="Read N."/>
            <person name="Prakash R."/>
            <person name="Hunter D."/>
            <person name="Zhang H."/>
            <person name="Mckenzie M."/>
            <person name="Knabel M."/>
            <person name="Harris A."/>
            <person name="Allan A."/>
            <person name="Chen A."/>
            <person name="Janssen B."/>
            <person name="Plunkett B."/>
            <person name="Dwamena C."/>
            <person name="Voogd C."/>
            <person name="Leif D."/>
            <person name="Lafferty D."/>
            <person name="Souleyre E."/>
            <person name="Varkonyi-Gasic E."/>
            <person name="Gambi F."/>
            <person name="Hanley J."/>
            <person name="Yao J.-L."/>
            <person name="Cheung J."/>
            <person name="David K."/>
            <person name="Warren B."/>
            <person name="Marsh K."/>
            <person name="Snowden K."/>
            <person name="Lin-Wang K."/>
            <person name="Brian L."/>
            <person name="Martinez-Sanchez M."/>
            <person name="Wang M."/>
            <person name="Ileperuma N."/>
            <person name="Macnee N."/>
            <person name="Campin R."/>
            <person name="Mcatee P."/>
            <person name="Drummond R."/>
            <person name="Espley R."/>
            <person name="Ireland H."/>
            <person name="Wu R."/>
            <person name="Atkinson R."/>
            <person name="Karunairetnam S."/>
            <person name="Bulley S."/>
            <person name="Chunkath S."/>
            <person name="Hanley Z."/>
            <person name="Storey R."/>
            <person name="Thrimawithana A."/>
            <person name="Thomson S."/>
            <person name="David C."/>
            <person name="Testolin R."/>
        </authorList>
    </citation>
    <scope>NUCLEOTIDE SEQUENCE [LARGE SCALE GENOMIC DNA]</scope>
    <source>
        <strain evidence="8">cv. Red5</strain>
        <tissue evidence="7">Young leaf</tissue>
    </source>
</reference>
<evidence type="ECO:0000313" key="7">
    <source>
        <dbReference type="EMBL" id="PSR89947.1"/>
    </source>
</evidence>
<evidence type="ECO:0000313" key="8">
    <source>
        <dbReference type="Proteomes" id="UP000241394"/>
    </source>
</evidence>
<dbReference type="OMA" id="MYHKNTE"/>
<keyword evidence="4 6" id="KW-0732">Signal</keyword>
<dbReference type="Gramene" id="PSR89947">
    <property type="protein sequence ID" value="PSR89947"/>
    <property type="gene ID" value="CEY00_Acc30144"/>
</dbReference>
<dbReference type="CDD" id="cd22270">
    <property type="entry name" value="DPBB_kiwellin-like"/>
    <property type="match status" value="1"/>
</dbReference>
<sequence>MAKFTLLLLSLFLTLITLPPPGAAISSCNGPCQDLNDCDGQLICIKGKCNDDPQVGTHICRGGTTPSPQRGGCNPSGTLTCQGQSYPTYDCSPPVKSSTPAKLTNNDFSKGGDGGGPSECDESYHSNDELIVALSTGWYNGGSRCGKMIQITASNGKRVAAKVVDECDSRNGCDEEHAGQPPCPNNIVDGSDAVWRALGLDKNVGVVDITWSMA</sequence>
<dbReference type="EMBL" id="NKQK01000026">
    <property type="protein sequence ID" value="PSR89947.1"/>
    <property type="molecule type" value="Genomic_DNA"/>
</dbReference>
<feature type="chain" id="PRO_5015338008" evidence="6">
    <location>
        <begin position="25"/>
        <end position="214"/>
    </location>
</feature>
<name>A0A2R6PEY1_ACTCC</name>
<dbReference type="SUPFAM" id="SSF50685">
    <property type="entry name" value="Barwin-like endoglucanases"/>
    <property type="match status" value="1"/>
</dbReference>
<evidence type="ECO:0000256" key="1">
    <source>
        <dbReference type="ARBA" id="ARBA00004613"/>
    </source>
</evidence>
<dbReference type="Proteomes" id="UP000241394">
    <property type="component" value="Chromosome LG26"/>
</dbReference>
<protein>
    <submittedName>
        <fullName evidence="7">KiTH-2 like</fullName>
    </submittedName>
</protein>
<dbReference type="InterPro" id="IPR036908">
    <property type="entry name" value="RlpA-like_sf"/>
</dbReference>
<comment type="similarity">
    <text evidence="2">Belongs to the kiwellin family.</text>
</comment>
<comment type="caution">
    <text evidence="7">The sequence shown here is derived from an EMBL/GenBank/DDBJ whole genome shotgun (WGS) entry which is preliminary data.</text>
</comment>